<dbReference type="Pfam" id="PF00775">
    <property type="entry name" value="Dioxygenase_C"/>
    <property type="match status" value="1"/>
</dbReference>
<keyword evidence="4" id="KW-1185">Reference proteome</keyword>
<dbReference type="SUPFAM" id="SSF49482">
    <property type="entry name" value="Aromatic compound dioxygenase"/>
    <property type="match status" value="1"/>
</dbReference>
<dbReference type="CDD" id="cd03457">
    <property type="entry name" value="intradiol_dioxygenase_like"/>
    <property type="match status" value="1"/>
</dbReference>
<evidence type="ECO:0000313" key="4">
    <source>
        <dbReference type="Proteomes" id="UP000044841"/>
    </source>
</evidence>
<dbReference type="Proteomes" id="UP000044841">
    <property type="component" value="Unassembled WGS sequence"/>
</dbReference>
<dbReference type="AlphaFoldDB" id="A0A0K6FVE1"/>
<dbReference type="GO" id="GO:0016702">
    <property type="term" value="F:oxidoreductase activity, acting on single donors with incorporation of molecular oxygen, incorporation of two atoms of oxygen"/>
    <property type="evidence" value="ECO:0007669"/>
    <property type="project" value="InterPro"/>
</dbReference>
<evidence type="ECO:0000256" key="1">
    <source>
        <dbReference type="SAM" id="SignalP"/>
    </source>
</evidence>
<dbReference type="InterPro" id="IPR000627">
    <property type="entry name" value="Intradiol_dOase_C"/>
</dbReference>
<dbReference type="InterPro" id="IPR015889">
    <property type="entry name" value="Intradiol_dOase_core"/>
</dbReference>
<name>A0A0K6FVE1_9AGAM</name>
<evidence type="ECO:0000259" key="2">
    <source>
        <dbReference type="Pfam" id="PF00775"/>
    </source>
</evidence>
<proteinExistence type="predicted"/>
<dbReference type="Gene3D" id="2.60.130.10">
    <property type="entry name" value="Aromatic compound dioxygenase"/>
    <property type="match status" value="1"/>
</dbReference>
<dbReference type="PANTHER" id="PTHR34315:SF1">
    <property type="entry name" value="INTRADIOL RING-CLEAVAGE DIOXYGENASES DOMAIN-CONTAINING PROTEIN-RELATED"/>
    <property type="match status" value="1"/>
</dbReference>
<feature type="domain" description="Intradiol ring-cleavage dioxygenases" evidence="2">
    <location>
        <begin position="115"/>
        <end position="263"/>
    </location>
</feature>
<evidence type="ECO:0000313" key="3">
    <source>
        <dbReference type="EMBL" id="CUA69962.1"/>
    </source>
</evidence>
<dbReference type="EMBL" id="CYGV01001035">
    <property type="protein sequence ID" value="CUA69962.1"/>
    <property type="molecule type" value="Genomic_DNA"/>
</dbReference>
<reference evidence="3 4" key="1">
    <citation type="submission" date="2015-07" db="EMBL/GenBank/DDBJ databases">
        <authorList>
            <person name="Noorani M."/>
        </authorList>
    </citation>
    <scope>NUCLEOTIDE SEQUENCE [LARGE SCALE GENOMIC DNA]</scope>
    <source>
        <strain evidence="3">BBA 69670</strain>
    </source>
</reference>
<dbReference type="PANTHER" id="PTHR34315">
    <property type="match status" value="1"/>
</dbReference>
<organism evidence="3 4">
    <name type="scientific">Rhizoctonia solani</name>
    <dbReference type="NCBI Taxonomy" id="456999"/>
    <lineage>
        <taxon>Eukaryota</taxon>
        <taxon>Fungi</taxon>
        <taxon>Dikarya</taxon>
        <taxon>Basidiomycota</taxon>
        <taxon>Agaricomycotina</taxon>
        <taxon>Agaricomycetes</taxon>
        <taxon>Cantharellales</taxon>
        <taxon>Ceratobasidiaceae</taxon>
        <taxon>Rhizoctonia</taxon>
    </lineage>
</organism>
<gene>
    <name evidence="3" type="ORF">RSOLAG22IIIB_08805</name>
</gene>
<sequence length="352" mass="38303">MFTKFTIAEILLATAWAPLIAAHPGEVHVPLTPAELSRRQLETTHRHNVARNCAPQIAEYTAKRKAKRNSIFKRGPKRQYNGRFAKRDDETAATNTPTYSMLQNSTCVTAPEVTEGPYYVANELLRTDLREDQAGVDLVLDIGVIDTTTCTPLADALVEIWNCNATGAYAGFTSASLGGPPGGNSPTKRSTSMSDQYTWLRGGYATNSEGIVEFKTIYPGYYTSRTVHIHTMVQTNYSVATNGSIISHAGQVRHIGQIFFDEDLNDQVLAQPAYINTTQIRTVNDDDSVLEEQNTDGYNAFADAELLGSDVSDGVLAYITLGVDTTHTSSIRSTNYVTLTSDENAAEATGAA</sequence>
<feature type="signal peptide" evidence="1">
    <location>
        <begin position="1"/>
        <end position="22"/>
    </location>
</feature>
<accession>A0A0K6FVE1</accession>
<keyword evidence="1" id="KW-0732">Signal</keyword>
<feature type="chain" id="PRO_5005502694" description="Intradiol ring-cleavage dioxygenases domain-containing protein" evidence="1">
    <location>
        <begin position="23"/>
        <end position="352"/>
    </location>
</feature>
<dbReference type="GO" id="GO:0008199">
    <property type="term" value="F:ferric iron binding"/>
    <property type="evidence" value="ECO:0007669"/>
    <property type="project" value="InterPro"/>
</dbReference>
<protein>
    <recommendedName>
        <fullName evidence="2">Intradiol ring-cleavage dioxygenases domain-containing protein</fullName>
    </recommendedName>
</protein>